<evidence type="ECO:0000313" key="3">
    <source>
        <dbReference type="Proteomes" id="UP000027265"/>
    </source>
</evidence>
<dbReference type="Proteomes" id="UP000027265">
    <property type="component" value="Unassembled WGS sequence"/>
</dbReference>
<dbReference type="PANTHER" id="PTHR14659:SF1">
    <property type="entry name" value="ALPHA- AND GAMMA-ADAPTIN-BINDING PROTEIN P34"/>
    <property type="match status" value="1"/>
</dbReference>
<dbReference type="STRING" id="933084.A0A067Q6B1"/>
<organism evidence="2 3">
    <name type="scientific">Jaapia argillacea MUCL 33604</name>
    <dbReference type="NCBI Taxonomy" id="933084"/>
    <lineage>
        <taxon>Eukaryota</taxon>
        <taxon>Fungi</taxon>
        <taxon>Dikarya</taxon>
        <taxon>Basidiomycota</taxon>
        <taxon>Agaricomycotina</taxon>
        <taxon>Agaricomycetes</taxon>
        <taxon>Agaricomycetidae</taxon>
        <taxon>Jaapiales</taxon>
        <taxon>Jaapiaceae</taxon>
        <taxon>Jaapia</taxon>
    </lineage>
</organism>
<feature type="region of interest" description="Disordered" evidence="1">
    <location>
        <begin position="204"/>
        <end position="226"/>
    </location>
</feature>
<evidence type="ECO:0000256" key="1">
    <source>
        <dbReference type="SAM" id="MobiDB-lite"/>
    </source>
</evidence>
<sequence length="458" mass="50808">MVHARACRILTISSSIEHARLFIQRIKELSEDESDLPDEGLIPWTISNKYYTADVHFETIELHKWSSHNAQDVPAVIFLWAHGEPFRDHVPYIARELAHHEPEVSLAVKFGSSQVTEQTQEEGVDEFLADHGFEYVDGSQSISQGPVSNELIDDRHAVPGLPRVIDALSTIMWPSMVQSQGSGTLGLRSRELLDWARREDEEDGLRSFASSEDHTLEGGAVESKTRMRKEMEELENWLREDSDPWANVESPDALQPVIVTPDANTSWPPLDAVDDNNEAWRDQGRFDDDFTAFVSAPDYASGSSSPARLAFDEDRLAPTHTSPTYHSLGSMSDFGDDENNDTDLPTKEEIEATSRRIFGSIPLSPSHSGTPTGFSRLPSQSDVLPMDDTDLHASTSADDYDMAPFDLSQVMTTLQSMKAEIAGMDDEQERRRAAAKVALGLVYGLEGPSSNQSSGEKT</sequence>
<feature type="compositionally biased region" description="Polar residues" evidence="1">
    <location>
        <begin position="319"/>
        <end position="330"/>
    </location>
</feature>
<keyword evidence="3" id="KW-1185">Reference proteome</keyword>
<dbReference type="PANTHER" id="PTHR14659">
    <property type="entry name" value="ALPHA- AND GAMMA-ADAPTIN-BINDING PROTEIN P34"/>
    <property type="match status" value="1"/>
</dbReference>
<reference evidence="3" key="1">
    <citation type="journal article" date="2014" name="Proc. Natl. Acad. Sci. U.S.A.">
        <title>Extensive sampling of basidiomycete genomes demonstrates inadequacy of the white-rot/brown-rot paradigm for wood decay fungi.</title>
        <authorList>
            <person name="Riley R."/>
            <person name="Salamov A.A."/>
            <person name="Brown D.W."/>
            <person name="Nagy L.G."/>
            <person name="Floudas D."/>
            <person name="Held B.W."/>
            <person name="Levasseur A."/>
            <person name="Lombard V."/>
            <person name="Morin E."/>
            <person name="Otillar R."/>
            <person name="Lindquist E.A."/>
            <person name="Sun H."/>
            <person name="LaButti K.M."/>
            <person name="Schmutz J."/>
            <person name="Jabbour D."/>
            <person name="Luo H."/>
            <person name="Baker S.E."/>
            <person name="Pisabarro A.G."/>
            <person name="Walton J.D."/>
            <person name="Blanchette R.A."/>
            <person name="Henrissat B."/>
            <person name="Martin F."/>
            <person name="Cullen D."/>
            <person name="Hibbett D.S."/>
            <person name="Grigoriev I.V."/>
        </authorList>
    </citation>
    <scope>NUCLEOTIDE SEQUENCE [LARGE SCALE GENOMIC DNA]</scope>
    <source>
        <strain evidence="3">MUCL 33604</strain>
    </source>
</reference>
<accession>A0A067Q6B1</accession>
<feature type="region of interest" description="Disordered" evidence="1">
    <location>
        <begin position="318"/>
        <end position="344"/>
    </location>
</feature>
<dbReference type="AlphaFoldDB" id="A0A067Q6B1"/>
<dbReference type="EMBL" id="KL197711">
    <property type="protein sequence ID" value="KDQ62489.1"/>
    <property type="molecule type" value="Genomic_DNA"/>
</dbReference>
<dbReference type="OrthoDB" id="10261384at2759"/>
<name>A0A067Q6B1_9AGAM</name>
<dbReference type="InParanoid" id="A0A067Q6B1"/>
<dbReference type="InterPro" id="IPR019341">
    <property type="entry name" value="Alpha/Gamma-adaptin-bd_p34"/>
</dbReference>
<feature type="compositionally biased region" description="Polar residues" evidence="1">
    <location>
        <begin position="363"/>
        <end position="382"/>
    </location>
</feature>
<dbReference type="Gene3D" id="3.40.50.11960">
    <property type="match status" value="1"/>
</dbReference>
<proteinExistence type="predicted"/>
<protein>
    <submittedName>
        <fullName evidence="2">Uncharacterized protein</fullName>
    </submittedName>
</protein>
<gene>
    <name evidence="2" type="ORF">JAAARDRAFT_189809</name>
</gene>
<feature type="region of interest" description="Disordered" evidence="1">
    <location>
        <begin position="357"/>
        <end position="397"/>
    </location>
</feature>
<dbReference type="HOGENOM" id="CLU_048001_1_0_1"/>
<evidence type="ECO:0000313" key="2">
    <source>
        <dbReference type="EMBL" id="KDQ62489.1"/>
    </source>
</evidence>